<dbReference type="Gene3D" id="3.20.20.150">
    <property type="entry name" value="Divalent-metal-dependent TIM barrel enzymes"/>
    <property type="match status" value="1"/>
</dbReference>
<organism evidence="2">
    <name type="scientific">Caldilineaceae bacterium SB0675_bin_29</name>
    <dbReference type="NCBI Taxonomy" id="2605266"/>
    <lineage>
        <taxon>Bacteria</taxon>
        <taxon>Bacillati</taxon>
        <taxon>Chloroflexota</taxon>
        <taxon>Caldilineae</taxon>
        <taxon>Caldilineales</taxon>
        <taxon>Caldilineaceae</taxon>
    </lineage>
</organism>
<dbReference type="AlphaFoldDB" id="A0A6B1G007"/>
<dbReference type="PANTHER" id="PTHR12110:SF21">
    <property type="entry name" value="XYLOSE ISOMERASE-LIKE TIM BARREL DOMAIN-CONTAINING PROTEIN"/>
    <property type="match status" value="1"/>
</dbReference>
<feature type="domain" description="Xylose isomerase-like TIM barrel" evidence="1">
    <location>
        <begin position="19"/>
        <end position="257"/>
    </location>
</feature>
<dbReference type="InterPro" id="IPR036237">
    <property type="entry name" value="Xyl_isomerase-like_sf"/>
</dbReference>
<reference evidence="2" key="1">
    <citation type="submission" date="2019-09" db="EMBL/GenBank/DDBJ databases">
        <title>Characterisation of the sponge microbiome using genome-centric metagenomics.</title>
        <authorList>
            <person name="Engelberts J.P."/>
            <person name="Robbins S.J."/>
            <person name="De Goeij J.M."/>
            <person name="Aranda M."/>
            <person name="Bell S.C."/>
            <person name="Webster N.S."/>
        </authorList>
    </citation>
    <scope>NUCLEOTIDE SEQUENCE</scope>
    <source>
        <strain evidence="2">SB0675_bin_29</strain>
    </source>
</reference>
<gene>
    <name evidence="2" type="ORF">F4148_02980</name>
</gene>
<keyword evidence="2" id="KW-0413">Isomerase</keyword>
<dbReference type="GO" id="GO:0016853">
    <property type="term" value="F:isomerase activity"/>
    <property type="evidence" value="ECO:0007669"/>
    <property type="project" value="UniProtKB-KW"/>
</dbReference>
<name>A0A6B1G007_9CHLR</name>
<sequence>MEVGIFARTFEAPSLAGVLDAVAAQGIRSIQLNTSCMGLSDMPDGLDSTACERAHREISARGIEVVSLSATYNMIHPDPAARTQGMRRLEVLASHAAELGTNLLTLCTGTRNPDNMWADHPQNSSPEAWSDLLAAMEQALSLAERHNVRLGIEPEVSNVVSSPAKARQLLDTMRSDRITIVMDGANVFPRGTIHRQREILDEAFNLLGDHIALAHAKDLSRDGEAGHEAAGTGLLDYDYYLQLLQQSGYRGALVLHSLTPEQVPGCVRFLQEKLRNYPSG</sequence>
<protein>
    <submittedName>
        <fullName evidence="2">Sugar phosphate isomerase/epimerase</fullName>
    </submittedName>
</protein>
<proteinExistence type="predicted"/>
<dbReference type="EMBL" id="VYDA01000109">
    <property type="protein sequence ID" value="MYH60756.1"/>
    <property type="molecule type" value="Genomic_DNA"/>
</dbReference>
<dbReference type="InterPro" id="IPR013022">
    <property type="entry name" value="Xyl_isomerase-like_TIM-brl"/>
</dbReference>
<dbReference type="InterPro" id="IPR050312">
    <property type="entry name" value="IolE/XylAMocC-like"/>
</dbReference>
<dbReference type="PANTHER" id="PTHR12110">
    <property type="entry name" value="HYDROXYPYRUVATE ISOMERASE"/>
    <property type="match status" value="1"/>
</dbReference>
<evidence type="ECO:0000313" key="2">
    <source>
        <dbReference type="EMBL" id="MYH60756.1"/>
    </source>
</evidence>
<dbReference type="SUPFAM" id="SSF51658">
    <property type="entry name" value="Xylose isomerase-like"/>
    <property type="match status" value="1"/>
</dbReference>
<comment type="caution">
    <text evidence="2">The sequence shown here is derived from an EMBL/GenBank/DDBJ whole genome shotgun (WGS) entry which is preliminary data.</text>
</comment>
<dbReference type="Pfam" id="PF01261">
    <property type="entry name" value="AP_endonuc_2"/>
    <property type="match status" value="1"/>
</dbReference>
<accession>A0A6B1G007</accession>
<evidence type="ECO:0000259" key="1">
    <source>
        <dbReference type="Pfam" id="PF01261"/>
    </source>
</evidence>